<comment type="caution">
    <text evidence="2">The sequence shown here is derived from an EMBL/GenBank/DDBJ whole genome shotgun (WGS) entry which is preliminary data.</text>
</comment>
<dbReference type="Proteomes" id="UP000235145">
    <property type="component" value="Unassembled WGS sequence"/>
</dbReference>
<name>A0A9R1WM83_LACSA</name>
<evidence type="ECO:0008006" key="4">
    <source>
        <dbReference type="Google" id="ProtNLM"/>
    </source>
</evidence>
<keyword evidence="1" id="KW-1133">Transmembrane helix</keyword>
<proteinExistence type="predicted"/>
<dbReference type="EMBL" id="NBSK02000009">
    <property type="protein sequence ID" value="KAJ0185170.1"/>
    <property type="molecule type" value="Genomic_DNA"/>
</dbReference>
<keyword evidence="1" id="KW-0812">Transmembrane</keyword>
<keyword evidence="1" id="KW-0472">Membrane</keyword>
<dbReference type="AlphaFoldDB" id="A0A9R1WM83"/>
<keyword evidence="3" id="KW-1185">Reference proteome</keyword>
<sequence length="89" mass="10067">MYVTVAKDGNNLTFPIAFAMVVENNMVSCTWFLMRLKECLGQGKEVAFISNMDDIIMFSLILIMVTPVRASTNIYVQRIGSGRSFETLY</sequence>
<accession>A0A9R1WM83</accession>
<evidence type="ECO:0000313" key="2">
    <source>
        <dbReference type="EMBL" id="KAJ0185170.1"/>
    </source>
</evidence>
<evidence type="ECO:0000256" key="1">
    <source>
        <dbReference type="SAM" id="Phobius"/>
    </source>
</evidence>
<protein>
    <recommendedName>
        <fullName evidence="4">MULE transposase domain-containing protein</fullName>
    </recommendedName>
</protein>
<gene>
    <name evidence="2" type="ORF">LSAT_V11C900485850</name>
</gene>
<evidence type="ECO:0000313" key="3">
    <source>
        <dbReference type="Proteomes" id="UP000235145"/>
    </source>
</evidence>
<reference evidence="2 3" key="1">
    <citation type="journal article" date="2017" name="Nat. Commun.">
        <title>Genome assembly with in vitro proximity ligation data and whole-genome triplication in lettuce.</title>
        <authorList>
            <person name="Reyes-Chin-Wo S."/>
            <person name="Wang Z."/>
            <person name="Yang X."/>
            <person name="Kozik A."/>
            <person name="Arikit S."/>
            <person name="Song C."/>
            <person name="Xia L."/>
            <person name="Froenicke L."/>
            <person name="Lavelle D.O."/>
            <person name="Truco M.J."/>
            <person name="Xia R."/>
            <person name="Zhu S."/>
            <person name="Xu C."/>
            <person name="Xu H."/>
            <person name="Xu X."/>
            <person name="Cox K."/>
            <person name="Korf I."/>
            <person name="Meyers B.C."/>
            <person name="Michelmore R.W."/>
        </authorList>
    </citation>
    <scope>NUCLEOTIDE SEQUENCE [LARGE SCALE GENOMIC DNA]</scope>
    <source>
        <strain evidence="3">cv. Salinas</strain>
        <tissue evidence="2">Seedlings</tissue>
    </source>
</reference>
<feature type="transmembrane region" description="Helical" evidence="1">
    <location>
        <begin position="12"/>
        <end position="34"/>
    </location>
</feature>
<feature type="transmembrane region" description="Helical" evidence="1">
    <location>
        <begin position="55"/>
        <end position="76"/>
    </location>
</feature>
<organism evidence="2 3">
    <name type="scientific">Lactuca sativa</name>
    <name type="common">Garden lettuce</name>
    <dbReference type="NCBI Taxonomy" id="4236"/>
    <lineage>
        <taxon>Eukaryota</taxon>
        <taxon>Viridiplantae</taxon>
        <taxon>Streptophyta</taxon>
        <taxon>Embryophyta</taxon>
        <taxon>Tracheophyta</taxon>
        <taxon>Spermatophyta</taxon>
        <taxon>Magnoliopsida</taxon>
        <taxon>eudicotyledons</taxon>
        <taxon>Gunneridae</taxon>
        <taxon>Pentapetalae</taxon>
        <taxon>asterids</taxon>
        <taxon>campanulids</taxon>
        <taxon>Asterales</taxon>
        <taxon>Asteraceae</taxon>
        <taxon>Cichorioideae</taxon>
        <taxon>Cichorieae</taxon>
        <taxon>Lactucinae</taxon>
        <taxon>Lactuca</taxon>
    </lineage>
</organism>